<keyword evidence="1" id="KW-0472">Membrane</keyword>
<keyword evidence="1" id="KW-0812">Transmembrane</keyword>
<proteinExistence type="predicted"/>
<evidence type="ECO:0000256" key="1">
    <source>
        <dbReference type="SAM" id="Phobius"/>
    </source>
</evidence>
<dbReference type="Proteomes" id="UP000092544">
    <property type="component" value="Unassembled WGS sequence"/>
</dbReference>
<sequence>MLSPNKESVQNTKDVLFLILTLFEYGLLSEFFC</sequence>
<dbReference type="EMBL" id="FLOB01000004">
    <property type="protein sequence ID" value="SBS31249.1"/>
    <property type="molecule type" value="Genomic_DNA"/>
</dbReference>
<reference evidence="2 3" key="1">
    <citation type="submission" date="2016-06" db="EMBL/GenBank/DDBJ databases">
        <authorList>
            <person name="Kjaerup R.B."/>
            <person name="Dalgaard T.S."/>
            <person name="Juul-Madsen H.R."/>
        </authorList>
    </citation>
    <scope>NUCLEOTIDE SEQUENCE [LARGE SCALE GENOMIC DNA]</scope>
    <source>
        <strain evidence="2 3">CECT 8886</strain>
    </source>
</reference>
<keyword evidence="1" id="KW-1133">Transmembrane helix</keyword>
<name>A0A1A8TFF2_9GAMM</name>
<keyword evidence="3" id="KW-1185">Reference proteome</keyword>
<evidence type="ECO:0000313" key="2">
    <source>
        <dbReference type="EMBL" id="SBS31249.1"/>
    </source>
</evidence>
<feature type="transmembrane region" description="Helical" evidence="1">
    <location>
        <begin position="15"/>
        <end position="32"/>
    </location>
</feature>
<protein>
    <submittedName>
        <fullName evidence="2">Uncharacterized protein</fullName>
    </submittedName>
</protein>
<evidence type="ECO:0000313" key="3">
    <source>
        <dbReference type="Proteomes" id="UP000092544"/>
    </source>
</evidence>
<gene>
    <name evidence="2" type="ORF">MSP8886_02036</name>
</gene>
<dbReference type="STRING" id="1792290.MSP8886_02036"/>
<accession>A0A1A8TFF2</accession>
<dbReference type="AlphaFoldDB" id="A0A1A8TFF2"/>
<organism evidence="2 3">
    <name type="scientific">Marinomonas spartinae</name>
    <dbReference type="NCBI Taxonomy" id="1792290"/>
    <lineage>
        <taxon>Bacteria</taxon>
        <taxon>Pseudomonadati</taxon>
        <taxon>Pseudomonadota</taxon>
        <taxon>Gammaproteobacteria</taxon>
        <taxon>Oceanospirillales</taxon>
        <taxon>Oceanospirillaceae</taxon>
        <taxon>Marinomonas</taxon>
    </lineage>
</organism>